<evidence type="ECO:0000313" key="3">
    <source>
        <dbReference type="EMBL" id="CAD6493374.1"/>
    </source>
</evidence>
<proteinExistence type="predicted"/>
<protein>
    <submittedName>
        <fullName evidence="3">Uncharacterized protein</fullName>
    </submittedName>
</protein>
<dbReference type="EMBL" id="CAJHIO010000031">
    <property type="protein sequence ID" value="CAD6493374.1"/>
    <property type="molecule type" value="Genomic_DNA"/>
</dbReference>
<accession>A0A811T7W5</accession>
<keyword evidence="1" id="KW-0175">Coiled coil</keyword>
<reference evidence="3" key="1">
    <citation type="submission" date="2020-10" db="EMBL/GenBank/DDBJ databases">
        <authorList>
            <person name="Hahn C.J."/>
            <person name="Laso-Perez R."/>
            <person name="Vulcano F."/>
            <person name="Vaziourakis K.-M."/>
            <person name="Stokke R."/>
            <person name="Steen I.H."/>
            <person name="Teske A."/>
            <person name="Boetius A."/>
            <person name="Liebeke M."/>
            <person name="Amann R."/>
            <person name="Knittel K."/>
        </authorList>
    </citation>
    <scope>NUCLEOTIDE SEQUENCE</scope>
    <source>
        <strain evidence="3">Gfbio:e3339647-f889-4370-9287-4fb5cb688e4c:AG392O15_GoMArc1</strain>
    </source>
</reference>
<evidence type="ECO:0000313" key="4">
    <source>
        <dbReference type="Proteomes" id="UP000610373"/>
    </source>
</evidence>
<evidence type="ECO:0000256" key="1">
    <source>
        <dbReference type="SAM" id="Coils"/>
    </source>
</evidence>
<sequence length="339" mass="39299">MKKENLYKQKKIFENTINELNRLKNNTSGSVIIKIATHLPRKVKNCVVIEPKLKDLQKSLGTDGKDAGVTQRIEETKQLLKTAVEKKDTFEDFVIAIQVIITHLQKEIETLQDDLKESEEKIDKLRKKFIGIVKPKDLRKWLRTSYKFSKYTELDKALEYRINTGETFAIQSMHEHVWGDTGQAKYQKTLETLATSCIADDRLFNDVWIAKGDNNKSKDYLIDIVYMVSSSSNIRNGIEQELKLHLKKHEKRIGKEWISIQTKDQLNDLCSKITLMRLVIGWDYSKQLESLYKEYNKNPSLKYITHTYPVADKEDPYVRPSPKTQPTSRSNSGGNTIKV</sequence>
<evidence type="ECO:0000256" key="2">
    <source>
        <dbReference type="SAM" id="MobiDB-lite"/>
    </source>
</evidence>
<gene>
    <name evidence="3" type="ORF">CHKLHMKO_00468</name>
</gene>
<dbReference type="Proteomes" id="UP000610373">
    <property type="component" value="Unassembled WGS sequence"/>
</dbReference>
<comment type="caution">
    <text evidence="3">The sequence shown here is derived from an EMBL/GenBank/DDBJ whole genome shotgun (WGS) entry which is preliminary data.</text>
</comment>
<dbReference type="AlphaFoldDB" id="A0A811T7W5"/>
<organism evidence="3 4">
    <name type="scientific">Candidatus Argoarchaeum ethanivorans</name>
    <dbReference type="NCBI Taxonomy" id="2608793"/>
    <lineage>
        <taxon>Archaea</taxon>
        <taxon>Methanobacteriati</taxon>
        <taxon>Methanobacteriota</taxon>
        <taxon>Stenosarchaea group</taxon>
        <taxon>Methanomicrobia</taxon>
        <taxon>Methanosarcinales</taxon>
        <taxon>Methanosarcinales incertae sedis</taxon>
        <taxon>GOM Arc I cluster</taxon>
        <taxon>Candidatus Argoarchaeum</taxon>
    </lineage>
</organism>
<feature type="compositionally biased region" description="Polar residues" evidence="2">
    <location>
        <begin position="322"/>
        <end position="339"/>
    </location>
</feature>
<feature type="coiled-coil region" evidence="1">
    <location>
        <begin position="101"/>
        <end position="128"/>
    </location>
</feature>
<name>A0A811T7W5_9EURY</name>
<feature type="region of interest" description="Disordered" evidence="2">
    <location>
        <begin position="313"/>
        <end position="339"/>
    </location>
</feature>